<dbReference type="PANTHER" id="PTHR20855:SF100">
    <property type="entry name" value="HEPTAHELICAL TRANSMEMBRANE PROTEIN 2"/>
    <property type="match status" value="1"/>
</dbReference>
<evidence type="ECO:0000256" key="3">
    <source>
        <dbReference type="ARBA" id="ARBA00022989"/>
    </source>
</evidence>
<dbReference type="GO" id="GO:0046872">
    <property type="term" value="F:metal ion binding"/>
    <property type="evidence" value="ECO:0007669"/>
    <property type="project" value="UniProtKB-KW"/>
</dbReference>
<evidence type="ECO:0000256" key="1">
    <source>
        <dbReference type="ARBA" id="ARBA00004141"/>
    </source>
</evidence>
<feature type="compositionally biased region" description="Basic and acidic residues" evidence="6">
    <location>
        <begin position="15"/>
        <end position="24"/>
    </location>
</feature>
<keyword evidence="3 7" id="KW-1133">Transmembrane helix</keyword>
<organism evidence="8 9">
    <name type="scientific">Oldenlandia corymbosa var. corymbosa</name>
    <dbReference type="NCBI Taxonomy" id="529605"/>
    <lineage>
        <taxon>Eukaryota</taxon>
        <taxon>Viridiplantae</taxon>
        <taxon>Streptophyta</taxon>
        <taxon>Embryophyta</taxon>
        <taxon>Tracheophyta</taxon>
        <taxon>Spermatophyta</taxon>
        <taxon>Magnoliopsida</taxon>
        <taxon>eudicotyledons</taxon>
        <taxon>Gunneridae</taxon>
        <taxon>Pentapetalae</taxon>
        <taxon>asterids</taxon>
        <taxon>lamiids</taxon>
        <taxon>Gentianales</taxon>
        <taxon>Rubiaceae</taxon>
        <taxon>Rubioideae</taxon>
        <taxon>Spermacoceae</taxon>
        <taxon>Hedyotis-Oldenlandia complex</taxon>
        <taxon>Oldenlandia</taxon>
    </lineage>
</organism>
<evidence type="ECO:0000313" key="9">
    <source>
        <dbReference type="Proteomes" id="UP001161247"/>
    </source>
</evidence>
<dbReference type="PANTHER" id="PTHR20855">
    <property type="entry name" value="ADIPOR/PROGESTIN RECEPTOR-RELATED"/>
    <property type="match status" value="1"/>
</dbReference>
<feature type="binding site" evidence="5">
    <location>
        <position position="201"/>
    </location>
    <ligand>
        <name>Zn(2+)</name>
        <dbReference type="ChEBI" id="CHEBI:29105"/>
    </ligand>
</feature>
<dbReference type="InterPro" id="IPR004254">
    <property type="entry name" value="AdipoR/HlyIII-related"/>
</dbReference>
<feature type="transmembrane region" description="Helical" evidence="7">
    <location>
        <begin position="280"/>
        <end position="300"/>
    </location>
</feature>
<protein>
    <submittedName>
        <fullName evidence="8">OLC1v1035274C1</fullName>
    </submittedName>
</protein>
<feature type="binding site" evidence="5">
    <location>
        <position position="347"/>
    </location>
    <ligand>
        <name>Zn(2+)</name>
        <dbReference type="ChEBI" id="CHEBI:29105"/>
    </ligand>
</feature>
<proteinExistence type="predicted"/>
<keyword evidence="9" id="KW-1185">Reference proteome</keyword>
<keyword evidence="4 7" id="KW-0472">Membrane</keyword>
<dbReference type="Proteomes" id="UP001161247">
    <property type="component" value="Chromosome 3"/>
</dbReference>
<name>A0AAV1CTW8_OLDCO</name>
<sequence>MKQRQRPSSSIKPENATRRVDSDRNIINNRGKASRDVNNNKLEGKNHNKLRKKSALVDYESLPDYMKDNEFIRDHYRCEWPLNDVALSLFSVHNETLNIWTHLVGFLIFAWFTAVSLTEKATVENLVGNFFSRRTSSAPLMNITAEKINGSDPFFQDSYVGYIPKPSILHLSGVSDVIPKWPWFVFLGGAMCCLICSSISHLFACHSKRFYLFFWRLDYAGISVMIVCSFFSPIYYTFSCHPYVRLFYLTFITLAGIVAIVTLLSPALSSGRYRSFRATLFLTMGFSGVIPAAHSVILYWDSSPHISLALGYELLMGILYAVGAGFYMSRIPERWKPGAFDIVGHSHQIFHVFVVAAALAHSAATLFIMDWRRGSPMC</sequence>
<keyword evidence="2 7" id="KW-0812">Transmembrane</keyword>
<feature type="transmembrane region" description="Helical" evidence="7">
    <location>
        <begin position="217"/>
        <end position="236"/>
    </location>
</feature>
<dbReference type="GO" id="GO:0016020">
    <property type="term" value="C:membrane"/>
    <property type="evidence" value="ECO:0007669"/>
    <property type="project" value="UniProtKB-SubCell"/>
</dbReference>
<dbReference type="AlphaFoldDB" id="A0AAV1CTW8"/>
<feature type="transmembrane region" description="Helical" evidence="7">
    <location>
        <begin position="181"/>
        <end position="205"/>
    </location>
</feature>
<evidence type="ECO:0000313" key="8">
    <source>
        <dbReference type="EMBL" id="CAI9098598.1"/>
    </source>
</evidence>
<feature type="compositionally biased region" description="Polar residues" evidence="6">
    <location>
        <begin position="1"/>
        <end position="12"/>
    </location>
</feature>
<feature type="transmembrane region" description="Helical" evidence="7">
    <location>
        <begin position="248"/>
        <end position="268"/>
    </location>
</feature>
<dbReference type="Pfam" id="PF03006">
    <property type="entry name" value="HlyIII"/>
    <property type="match status" value="1"/>
</dbReference>
<accession>A0AAV1CTW8</accession>
<evidence type="ECO:0000256" key="2">
    <source>
        <dbReference type="ARBA" id="ARBA00022692"/>
    </source>
</evidence>
<dbReference type="GO" id="GO:0009725">
    <property type="term" value="P:response to hormone"/>
    <property type="evidence" value="ECO:0007669"/>
    <property type="project" value="TreeGrafter"/>
</dbReference>
<keyword evidence="5" id="KW-0479">Metal-binding</keyword>
<reference evidence="8" key="1">
    <citation type="submission" date="2023-03" db="EMBL/GenBank/DDBJ databases">
        <authorList>
            <person name="Julca I."/>
        </authorList>
    </citation>
    <scope>NUCLEOTIDE SEQUENCE</scope>
</reference>
<evidence type="ECO:0000256" key="7">
    <source>
        <dbReference type="SAM" id="Phobius"/>
    </source>
</evidence>
<evidence type="ECO:0000256" key="5">
    <source>
        <dbReference type="PIRSR" id="PIRSR604254-1"/>
    </source>
</evidence>
<feature type="transmembrane region" description="Helical" evidence="7">
    <location>
        <begin position="306"/>
        <end position="328"/>
    </location>
</feature>
<gene>
    <name evidence="8" type="ORF">OLC1_LOCUS8768</name>
</gene>
<feature type="transmembrane region" description="Helical" evidence="7">
    <location>
        <begin position="349"/>
        <end position="369"/>
    </location>
</feature>
<feature type="transmembrane region" description="Helical" evidence="7">
    <location>
        <begin position="97"/>
        <end position="117"/>
    </location>
</feature>
<evidence type="ECO:0000256" key="4">
    <source>
        <dbReference type="ARBA" id="ARBA00023136"/>
    </source>
</evidence>
<comment type="subcellular location">
    <subcellularLocation>
        <location evidence="1">Membrane</location>
        <topology evidence="1">Multi-pass membrane protein</topology>
    </subcellularLocation>
</comment>
<evidence type="ECO:0000256" key="6">
    <source>
        <dbReference type="SAM" id="MobiDB-lite"/>
    </source>
</evidence>
<dbReference type="GO" id="GO:0038023">
    <property type="term" value="F:signaling receptor activity"/>
    <property type="evidence" value="ECO:0007669"/>
    <property type="project" value="TreeGrafter"/>
</dbReference>
<dbReference type="EMBL" id="OX459120">
    <property type="protein sequence ID" value="CAI9098598.1"/>
    <property type="molecule type" value="Genomic_DNA"/>
</dbReference>
<feature type="region of interest" description="Disordered" evidence="6">
    <location>
        <begin position="1"/>
        <end position="47"/>
    </location>
</feature>
<dbReference type="GO" id="GO:0009744">
    <property type="term" value="P:response to sucrose"/>
    <property type="evidence" value="ECO:0007669"/>
    <property type="project" value="UniProtKB-ARBA"/>
</dbReference>
<feature type="binding site" evidence="5">
    <location>
        <position position="351"/>
    </location>
    <ligand>
        <name>Zn(2+)</name>
        <dbReference type="ChEBI" id="CHEBI:29105"/>
    </ligand>
</feature>
<keyword evidence="5" id="KW-0862">Zinc</keyword>